<feature type="transmembrane region" description="Helical" evidence="6">
    <location>
        <begin position="359"/>
        <end position="385"/>
    </location>
</feature>
<feature type="transmembrane region" description="Helical" evidence="6">
    <location>
        <begin position="405"/>
        <end position="424"/>
    </location>
</feature>
<evidence type="ECO:0000256" key="6">
    <source>
        <dbReference type="SAM" id="Phobius"/>
    </source>
</evidence>
<keyword evidence="2" id="KW-1003">Cell membrane</keyword>
<dbReference type="GO" id="GO:0015297">
    <property type="term" value="F:antiporter activity"/>
    <property type="evidence" value="ECO:0007669"/>
    <property type="project" value="InterPro"/>
</dbReference>
<evidence type="ECO:0000256" key="1">
    <source>
        <dbReference type="ARBA" id="ARBA00004651"/>
    </source>
</evidence>
<dbReference type="AlphaFoldDB" id="D5E4K1"/>
<feature type="transmembrane region" description="Helical" evidence="6">
    <location>
        <begin position="281"/>
        <end position="304"/>
    </location>
</feature>
<dbReference type="STRING" id="512564.MCRO_0010"/>
<dbReference type="GO" id="GO:0005886">
    <property type="term" value="C:plasma membrane"/>
    <property type="evidence" value="ECO:0007669"/>
    <property type="project" value="UniProtKB-SubCell"/>
</dbReference>
<dbReference type="EMBL" id="CP001991">
    <property type="protein sequence ID" value="ADE19944.1"/>
    <property type="molecule type" value="Genomic_DNA"/>
</dbReference>
<organism evidence="7 8">
    <name type="scientific">Mycoplasma crocodyli (strain ATCC 51981 / MP145)</name>
    <dbReference type="NCBI Taxonomy" id="512564"/>
    <lineage>
        <taxon>Bacteria</taxon>
        <taxon>Bacillati</taxon>
        <taxon>Mycoplasmatota</taxon>
        <taxon>Mollicutes</taxon>
        <taxon>Mycoplasmataceae</taxon>
        <taxon>Mycoplasma</taxon>
    </lineage>
</organism>
<dbReference type="Proteomes" id="UP000001845">
    <property type="component" value="Chromosome"/>
</dbReference>
<sequence>MFKFRKKNNSADKQARAKELFEDTPVRKAAWIVAVPGLLTSLMIGLYAFLNQVFILNFVPKTVSLLYGDLATDPNSGQLYDYLSSWNGVKLSRDEFNLISNVYSSYLTTGENISKITGDSIATISVNATIPFTIFSSSIIFLIPVGASVYYTKCISKNLERTGKDLWSTSFYTTIFVSIITALLMYVGIWSGLLNLLISNSNLNVDALEKLNNNQDVKMLLAKHGYINEASEVLKDYFKAGENMSLYWAKLYIYIYGAGTLIQGVYVLISYLIRSEGKNSYVMFWAIIANLVGIGFNALFIMVFKMGVLGGVLATIIGWSVNLLSYIAYIVYNNKRQSTWISVHHLVSFKFRLKFLSPISLLGFSAFLRSFGVSIASFLITYLLGHMPFSEGAISIYNWSKAAPVVTLFFIALFGIADGIRSLLSYNYSKRNFKKCNEIFKWAMIITFTYAFVVVLLGVALAPQFLWMLNTRTATGGVLAQNSGPVIYLRINIWRMLFYSFAIGGILLFQGTNNIKMSIIVTAMEGFITFWFVMGSCVGLGFILHNAGASLFVSSLMISIGYVLNALIAGIIIFILSLWYLKKTLPNIDNIKQSWSRKIEHEFFEKAEIEEKIYFDNFKTSKI</sequence>
<reference key="2">
    <citation type="submission" date="2010-03" db="EMBL/GenBank/DDBJ databases">
        <authorList>
            <person name="Ma Z."/>
            <person name="Wang X."/>
            <person name="Liu H."/>
        </authorList>
    </citation>
    <scope>NUCLEOTIDE SEQUENCE</scope>
    <source>
        <strain>MP145</strain>
    </source>
</reference>
<evidence type="ECO:0000256" key="3">
    <source>
        <dbReference type="ARBA" id="ARBA00022692"/>
    </source>
</evidence>
<feature type="transmembrane region" description="Helical" evidence="6">
    <location>
        <begin position="310"/>
        <end position="332"/>
    </location>
</feature>
<gene>
    <name evidence="7" type="primary">mepA</name>
    <name evidence="7" type="ordered locus">MCRO_0010</name>
</gene>
<keyword evidence="5 6" id="KW-0472">Membrane</keyword>
<dbReference type="PANTHER" id="PTHR43823:SF3">
    <property type="entry name" value="MULTIDRUG EXPORT PROTEIN MEPA"/>
    <property type="match status" value="1"/>
</dbReference>
<evidence type="ECO:0000313" key="8">
    <source>
        <dbReference type="Proteomes" id="UP000001845"/>
    </source>
</evidence>
<name>D5E4K1_MYCCM</name>
<evidence type="ECO:0000256" key="4">
    <source>
        <dbReference type="ARBA" id="ARBA00022989"/>
    </source>
</evidence>
<dbReference type="HOGENOM" id="CLU_030945_0_0_14"/>
<protein>
    <submittedName>
        <fullName evidence="7">Sodium-dependent multidrug efflux protein</fullName>
    </submittedName>
</protein>
<dbReference type="InterPro" id="IPR051327">
    <property type="entry name" value="MATE_MepA_subfamily"/>
</dbReference>
<dbReference type="PANTHER" id="PTHR43823">
    <property type="entry name" value="SPORULATION PROTEIN YKVU"/>
    <property type="match status" value="1"/>
</dbReference>
<keyword evidence="4 6" id="KW-1133">Transmembrane helix</keyword>
<feature type="transmembrane region" description="Helical" evidence="6">
    <location>
        <begin position="29"/>
        <end position="50"/>
    </location>
</feature>
<dbReference type="RefSeq" id="WP_013054720.1">
    <property type="nucleotide sequence ID" value="NC_014014.1"/>
</dbReference>
<comment type="subcellular location">
    <subcellularLocation>
        <location evidence="1">Cell membrane</location>
        <topology evidence="1">Multi-pass membrane protein</topology>
    </subcellularLocation>
</comment>
<feature type="transmembrane region" description="Helical" evidence="6">
    <location>
        <begin position="251"/>
        <end position="269"/>
    </location>
</feature>
<proteinExistence type="predicted"/>
<dbReference type="InterPro" id="IPR002528">
    <property type="entry name" value="MATE_fam"/>
</dbReference>
<keyword evidence="3 6" id="KW-0812">Transmembrane</keyword>
<evidence type="ECO:0000256" key="5">
    <source>
        <dbReference type="ARBA" id="ARBA00023136"/>
    </source>
</evidence>
<feature type="transmembrane region" description="Helical" evidence="6">
    <location>
        <begin position="556"/>
        <end position="581"/>
    </location>
</feature>
<feature type="transmembrane region" description="Helical" evidence="6">
    <location>
        <begin position="521"/>
        <end position="544"/>
    </location>
</feature>
<feature type="transmembrane region" description="Helical" evidence="6">
    <location>
        <begin position="487"/>
        <end position="509"/>
    </location>
</feature>
<dbReference type="Pfam" id="PF01554">
    <property type="entry name" value="MatE"/>
    <property type="match status" value="1"/>
</dbReference>
<reference evidence="7 8" key="3">
    <citation type="journal article" date="2011" name="J. Bacteriol.">
        <title>Genome sequences of Mycoplasma alligatoris A21JP2T and Mycoplasma crocodyli MP145T.</title>
        <authorList>
            <person name="Brown D.R."/>
            <person name="Farmerie W.G."/>
            <person name="May M."/>
            <person name="Benders G.A."/>
            <person name="Durkin A.S."/>
            <person name="Hlavinka K."/>
            <person name="Hostetler J."/>
            <person name="Jackson J."/>
            <person name="Johnson J."/>
            <person name="Miller R.H."/>
            <person name="Paralanov V."/>
            <person name="Radune D."/>
            <person name="Szczypinski B."/>
            <person name="Glass J.I."/>
        </authorList>
    </citation>
    <scope>NUCLEOTIDE SEQUENCE [LARGE SCALE GENOMIC DNA]</scope>
    <source>
        <strain evidence="8">ATCC 51981 / MP145</strain>
    </source>
</reference>
<feature type="transmembrane region" description="Helical" evidence="6">
    <location>
        <begin position="171"/>
        <end position="193"/>
    </location>
</feature>
<dbReference type="KEGG" id="mcd:MCRO_0010"/>
<evidence type="ECO:0000313" key="7">
    <source>
        <dbReference type="EMBL" id="ADE19944.1"/>
    </source>
</evidence>
<keyword evidence="8" id="KW-1185">Reference proteome</keyword>
<dbReference type="GO" id="GO:0042910">
    <property type="term" value="F:xenobiotic transmembrane transporter activity"/>
    <property type="evidence" value="ECO:0007669"/>
    <property type="project" value="InterPro"/>
</dbReference>
<evidence type="ECO:0000256" key="2">
    <source>
        <dbReference type="ARBA" id="ARBA00022475"/>
    </source>
</evidence>
<reference evidence="8" key="1">
    <citation type="submission" date="2010-03" db="EMBL/GenBank/DDBJ databases">
        <title>The complete genome of Mycoplasma crocodyli MP145.</title>
        <authorList>
            <person name="Glass J.I."/>
            <person name="Durkin A.S."/>
            <person name="Hostetler J."/>
            <person name="Jackson J."/>
            <person name="Johnson J."/>
            <person name="May M.A."/>
            <person name="Paralanov V."/>
            <person name="Radune D."/>
            <person name="Szczypinski B."/>
            <person name="Brown D.R."/>
        </authorList>
    </citation>
    <scope>NUCLEOTIDE SEQUENCE [LARGE SCALE GENOMIC DNA]</scope>
    <source>
        <strain evidence="8">ATCC 51981 / MP145</strain>
    </source>
</reference>
<accession>D5E4K1</accession>
<dbReference type="OrthoDB" id="401352at2"/>
<dbReference type="eggNOG" id="COG0534">
    <property type="taxonomic scope" value="Bacteria"/>
</dbReference>
<feature type="transmembrane region" description="Helical" evidence="6">
    <location>
        <begin position="445"/>
        <end position="467"/>
    </location>
</feature>
<feature type="transmembrane region" description="Helical" evidence="6">
    <location>
        <begin position="130"/>
        <end position="151"/>
    </location>
</feature>